<feature type="region of interest" description="Disordered" evidence="1">
    <location>
        <begin position="99"/>
        <end position="131"/>
    </location>
</feature>
<dbReference type="RefSeq" id="WP_181053264.1">
    <property type="nucleotide sequence ID" value="NZ_JACDXJ010000001.1"/>
</dbReference>
<evidence type="ECO:0000256" key="1">
    <source>
        <dbReference type="SAM" id="MobiDB-lite"/>
    </source>
</evidence>
<evidence type="ECO:0000313" key="3">
    <source>
        <dbReference type="EMBL" id="MBA1157827.1"/>
    </source>
</evidence>
<evidence type="ECO:0000313" key="4">
    <source>
        <dbReference type="Proteomes" id="UP000572984"/>
    </source>
</evidence>
<protein>
    <submittedName>
        <fullName evidence="3">Uncharacterized protein</fullName>
    </submittedName>
</protein>
<proteinExistence type="predicted"/>
<keyword evidence="4" id="KW-1185">Reference proteome</keyword>
<keyword evidence="2" id="KW-0732">Signal</keyword>
<feature type="compositionally biased region" description="Basic and acidic residues" evidence="1">
    <location>
        <begin position="108"/>
        <end position="131"/>
    </location>
</feature>
<name>A0A838BQL7_9HYPH</name>
<gene>
    <name evidence="3" type="ORF">H0S73_17080</name>
</gene>
<feature type="signal peptide" evidence="2">
    <location>
        <begin position="1"/>
        <end position="20"/>
    </location>
</feature>
<dbReference type="AlphaFoldDB" id="A0A838BQL7"/>
<organism evidence="3 4">
    <name type="scientific">Microvirga mediterraneensis</name>
    <dbReference type="NCBI Taxonomy" id="2754695"/>
    <lineage>
        <taxon>Bacteria</taxon>
        <taxon>Pseudomonadati</taxon>
        <taxon>Pseudomonadota</taxon>
        <taxon>Alphaproteobacteria</taxon>
        <taxon>Hyphomicrobiales</taxon>
        <taxon>Methylobacteriaceae</taxon>
        <taxon>Microvirga</taxon>
    </lineage>
</organism>
<sequence>MSRAILSTAILLSSLGAVQAQTTCYPRIGPYSGQYEGQCPGSALKWMAVENTIGAFGRNCSDEPWTYNRTEKTFYHPRANEKFAMQDCYAANREQAASVSRTNIGTENVRRFHESKIQRPGTKEEPSSGAR</sequence>
<dbReference type="Proteomes" id="UP000572984">
    <property type="component" value="Unassembled WGS sequence"/>
</dbReference>
<feature type="chain" id="PRO_5032557496" evidence="2">
    <location>
        <begin position="21"/>
        <end position="131"/>
    </location>
</feature>
<evidence type="ECO:0000256" key="2">
    <source>
        <dbReference type="SAM" id="SignalP"/>
    </source>
</evidence>
<accession>A0A838BQL7</accession>
<reference evidence="3 4" key="1">
    <citation type="submission" date="2020-07" db="EMBL/GenBank/DDBJ databases">
        <title>Draft genome and description of Microvirga mediterraneensis Marseille-Q2068 sp. nov.</title>
        <authorList>
            <person name="Boxberger M."/>
        </authorList>
    </citation>
    <scope>NUCLEOTIDE SEQUENCE [LARGE SCALE GENOMIC DNA]</scope>
    <source>
        <strain evidence="3 4">Marseille-Q2068</strain>
    </source>
</reference>
<dbReference type="EMBL" id="JACDXJ010000001">
    <property type="protein sequence ID" value="MBA1157827.1"/>
    <property type="molecule type" value="Genomic_DNA"/>
</dbReference>
<comment type="caution">
    <text evidence="3">The sequence shown here is derived from an EMBL/GenBank/DDBJ whole genome shotgun (WGS) entry which is preliminary data.</text>
</comment>